<evidence type="ECO:0000256" key="1">
    <source>
        <dbReference type="ARBA" id="ARBA00022679"/>
    </source>
</evidence>
<dbReference type="SUPFAM" id="SSF55729">
    <property type="entry name" value="Acyl-CoA N-acyltransferases (Nat)"/>
    <property type="match status" value="1"/>
</dbReference>
<feature type="domain" description="N-acetyltransferase" evidence="3">
    <location>
        <begin position="4"/>
        <end position="181"/>
    </location>
</feature>
<dbReference type="PANTHER" id="PTHR43877">
    <property type="entry name" value="AMINOALKYLPHOSPHONATE N-ACETYLTRANSFERASE-RELATED-RELATED"/>
    <property type="match status" value="1"/>
</dbReference>
<keyword evidence="2 4" id="KW-0012">Acyltransferase</keyword>
<evidence type="ECO:0000256" key="2">
    <source>
        <dbReference type="ARBA" id="ARBA00023315"/>
    </source>
</evidence>
<protein>
    <submittedName>
        <fullName evidence="4">L-amino acid N-acyltransferase YncA</fullName>
    </submittedName>
</protein>
<sequence>MADAAVRPALPTDAAEIARIQQVTWQTAYAAILPAEVLAGLDAEETERLWLEAVTTGPATVLVATEGEWVVGFCAAGPAPIEEIAAADGALPVDAESTALVSVLLVEPRWGRRGHAGRLLATAAARLRDQGAQRGVTWVAEADQASLSFFRSAGWDTDGTIRTLDAGGRPLRELRLTGSLELSLVE</sequence>
<organism evidence="4 5">
    <name type="scientific">Crossiella cryophila</name>
    <dbReference type="NCBI Taxonomy" id="43355"/>
    <lineage>
        <taxon>Bacteria</taxon>
        <taxon>Bacillati</taxon>
        <taxon>Actinomycetota</taxon>
        <taxon>Actinomycetes</taxon>
        <taxon>Pseudonocardiales</taxon>
        <taxon>Pseudonocardiaceae</taxon>
        <taxon>Crossiella</taxon>
    </lineage>
</organism>
<dbReference type="RefSeq" id="WP_185008797.1">
    <property type="nucleotide sequence ID" value="NZ_BAAAUI010000058.1"/>
</dbReference>
<keyword evidence="1 4" id="KW-0808">Transferase</keyword>
<dbReference type="Gene3D" id="3.40.630.30">
    <property type="match status" value="1"/>
</dbReference>
<dbReference type="Proteomes" id="UP000533598">
    <property type="component" value="Unassembled WGS sequence"/>
</dbReference>
<comment type="caution">
    <text evidence="4">The sequence shown here is derived from an EMBL/GenBank/DDBJ whole genome shotgun (WGS) entry which is preliminary data.</text>
</comment>
<dbReference type="InterPro" id="IPR050832">
    <property type="entry name" value="Bact_Acetyltransf"/>
</dbReference>
<accession>A0A7W7FYP9</accession>
<proteinExistence type="predicted"/>
<evidence type="ECO:0000259" key="3">
    <source>
        <dbReference type="PROSITE" id="PS51186"/>
    </source>
</evidence>
<reference evidence="4 5" key="1">
    <citation type="submission" date="2020-08" db="EMBL/GenBank/DDBJ databases">
        <title>Sequencing the genomes of 1000 actinobacteria strains.</title>
        <authorList>
            <person name="Klenk H.-P."/>
        </authorList>
    </citation>
    <scope>NUCLEOTIDE SEQUENCE [LARGE SCALE GENOMIC DNA]</scope>
    <source>
        <strain evidence="4 5">DSM 44230</strain>
    </source>
</reference>
<gene>
    <name evidence="4" type="ORF">HNR67_008011</name>
</gene>
<dbReference type="AlphaFoldDB" id="A0A7W7FYP9"/>
<dbReference type="GO" id="GO:0016747">
    <property type="term" value="F:acyltransferase activity, transferring groups other than amino-acyl groups"/>
    <property type="evidence" value="ECO:0007669"/>
    <property type="project" value="InterPro"/>
</dbReference>
<evidence type="ECO:0000313" key="5">
    <source>
        <dbReference type="Proteomes" id="UP000533598"/>
    </source>
</evidence>
<dbReference type="EMBL" id="JACHMH010000001">
    <property type="protein sequence ID" value="MBB4681893.1"/>
    <property type="molecule type" value="Genomic_DNA"/>
</dbReference>
<dbReference type="InterPro" id="IPR000182">
    <property type="entry name" value="GNAT_dom"/>
</dbReference>
<dbReference type="Pfam" id="PF00583">
    <property type="entry name" value="Acetyltransf_1"/>
    <property type="match status" value="1"/>
</dbReference>
<dbReference type="CDD" id="cd04301">
    <property type="entry name" value="NAT_SF"/>
    <property type="match status" value="1"/>
</dbReference>
<dbReference type="InterPro" id="IPR016181">
    <property type="entry name" value="Acyl_CoA_acyltransferase"/>
</dbReference>
<evidence type="ECO:0000313" key="4">
    <source>
        <dbReference type="EMBL" id="MBB4681893.1"/>
    </source>
</evidence>
<keyword evidence="5" id="KW-1185">Reference proteome</keyword>
<dbReference type="PROSITE" id="PS51186">
    <property type="entry name" value="GNAT"/>
    <property type="match status" value="1"/>
</dbReference>
<name>A0A7W7FYP9_9PSEU</name>